<evidence type="ECO:0000256" key="4">
    <source>
        <dbReference type="ARBA" id="ARBA00023242"/>
    </source>
</evidence>
<evidence type="ECO:0000256" key="1">
    <source>
        <dbReference type="ARBA" id="ARBA00023015"/>
    </source>
</evidence>
<name>A0A835HVQ2_9MAGN</name>
<feature type="compositionally biased region" description="Low complexity" evidence="5">
    <location>
        <begin position="253"/>
        <end position="262"/>
    </location>
</feature>
<comment type="caution">
    <text evidence="7">The sequence shown here is derived from an EMBL/GenBank/DDBJ whole genome shotgun (WGS) entry which is preliminary data.</text>
</comment>
<sequence>MAGNNPTPLFTTNTISYTSLSLVKKEDTFYTGKDTVDGGHEHIEYLLSTTASALEGDLESVEKYLHSFPAGYRFAPRDDQLIEEYLIRSIQNRPLPVNNIKTINVYKHNPYDLAEMFKLHEDDEKEWYFFTSRDRKYRNGSRPNRAAGDGYWKATGADKDIISKKTSALIGHRKALVFYKGKPGKGIKSNWIMHEYRTPSSPSTTPKARLNVHDMRLDEVILCRIYEKTDRGIKAKANAGQDDGDAELGGGSVSPVSNNSEPVYDEDGITEMEGLILNEDIRMRLENEGWVDPMIDDWLQMEEPVLQGVEDCSQHETLESSPAKICQQNVDSHNNLTHQSMNDLKEYFNKVKPEDFCMDPHDNCVWPRFQPPPPPPPPAN</sequence>
<feature type="domain" description="NAC" evidence="6">
    <location>
        <begin position="68"/>
        <end position="228"/>
    </location>
</feature>
<feature type="region of interest" description="Disordered" evidence="5">
    <location>
        <begin position="237"/>
        <end position="268"/>
    </location>
</feature>
<dbReference type="OrthoDB" id="1927959at2759"/>
<dbReference type="SUPFAM" id="SSF101941">
    <property type="entry name" value="NAC domain"/>
    <property type="match status" value="1"/>
</dbReference>
<evidence type="ECO:0000256" key="2">
    <source>
        <dbReference type="ARBA" id="ARBA00023125"/>
    </source>
</evidence>
<evidence type="ECO:0000313" key="7">
    <source>
        <dbReference type="EMBL" id="KAF9605614.1"/>
    </source>
</evidence>
<keyword evidence="4" id="KW-0539">Nucleus</keyword>
<dbReference type="PANTHER" id="PTHR31719">
    <property type="entry name" value="NAC TRANSCRIPTION FACTOR 56"/>
    <property type="match status" value="1"/>
</dbReference>
<evidence type="ECO:0000256" key="5">
    <source>
        <dbReference type="SAM" id="MobiDB-lite"/>
    </source>
</evidence>
<evidence type="ECO:0000313" key="8">
    <source>
        <dbReference type="Proteomes" id="UP000631114"/>
    </source>
</evidence>
<dbReference type="PANTHER" id="PTHR31719:SF94">
    <property type="entry name" value="PROTEIN ATAF2"/>
    <property type="match status" value="1"/>
</dbReference>
<dbReference type="Proteomes" id="UP000631114">
    <property type="component" value="Unassembled WGS sequence"/>
</dbReference>
<evidence type="ECO:0000259" key="6">
    <source>
        <dbReference type="PROSITE" id="PS51005"/>
    </source>
</evidence>
<dbReference type="PROSITE" id="PS51005">
    <property type="entry name" value="NAC"/>
    <property type="match status" value="1"/>
</dbReference>
<dbReference type="EMBL" id="JADFTS010000005">
    <property type="protein sequence ID" value="KAF9605614.1"/>
    <property type="molecule type" value="Genomic_DNA"/>
</dbReference>
<dbReference type="AlphaFoldDB" id="A0A835HVQ2"/>
<keyword evidence="3" id="KW-0804">Transcription</keyword>
<dbReference type="Pfam" id="PF02365">
    <property type="entry name" value="NAM"/>
    <property type="match status" value="1"/>
</dbReference>
<dbReference type="GO" id="GO:0006355">
    <property type="term" value="P:regulation of DNA-templated transcription"/>
    <property type="evidence" value="ECO:0007669"/>
    <property type="project" value="InterPro"/>
</dbReference>
<gene>
    <name evidence="7" type="ORF">IFM89_017957</name>
</gene>
<dbReference type="Gene3D" id="2.170.150.80">
    <property type="entry name" value="NAC domain"/>
    <property type="match status" value="1"/>
</dbReference>
<protein>
    <recommendedName>
        <fullName evidence="6">NAC domain-containing protein</fullName>
    </recommendedName>
</protein>
<keyword evidence="8" id="KW-1185">Reference proteome</keyword>
<accession>A0A835HVQ2</accession>
<reference evidence="7 8" key="1">
    <citation type="submission" date="2020-10" db="EMBL/GenBank/DDBJ databases">
        <title>The Coptis chinensis genome and diversification of protoberbering-type alkaloids.</title>
        <authorList>
            <person name="Wang B."/>
            <person name="Shu S."/>
            <person name="Song C."/>
            <person name="Liu Y."/>
        </authorList>
    </citation>
    <scope>NUCLEOTIDE SEQUENCE [LARGE SCALE GENOMIC DNA]</scope>
    <source>
        <strain evidence="7">HL-2020</strain>
        <tissue evidence="7">Leaf</tissue>
    </source>
</reference>
<proteinExistence type="predicted"/>
<dbReference type="InterPro" id="IPR003441">
    <property type="entry name" value="NAC-dom"/>
</dbReference>
<evidence type="ECO:0000256" key="3">
    <source>
        <dbReference type="ARBA" id="ARBA00023163"/>
    </source>
</evidence>
<dbReference type="InterPro" id="IPR036093">
    <property type="entry name" value="NAC_dom_sf"/>
</dbReference>
<dbReference type="GO" id="GO:0003677">
    <property type="term" value="F:DNA binding"/>
    <property type="evidence" value="ECO:0007669"/>
    <property type="project" value="UniProtKB-KW"/>
</dbReference>
<organism evidence="7 8">
    <name type="scientific">Coptis chinensis</name>
    <dbReference type="NCBI Taxonomy" id="261450"/>
    <lineage>
        <taxon>Eukaryota</taxon>
        <taxon>Viridiplantae</taxon>
        <taxon>Streptophyta</taxon>
        <taxon>Embryophyta</taxon>
        <taxon>Tracheophyta</taxon>
        <taxon>Spermatophyta</taxon>
        <taxon>Magnoliopsida</taxon>
        <taxon>Ranunculales</taxon>
        <taxon>Ranunculaceae</taxon>
        <taxon>Coptidoideae</taxon>
        <taxon>Coptis</taxon>
    </lineage>
</organism>
<keyword evidence="1" id="KW-0805">Transcription regulation</keyword>
<keyword evidence="2" id="KW-0238">DNA-binding</keyword>